<organism evidence="3 4">
    <name type="scientific">Lentibacillus halophilus</name>
    <dbReference type="NCBI Taxonomy" id="295065"/>
    <lineage>
        <taxon>Bacteria</taxon>
        <taxon>Bacillati</taxon>
        <taxon>Bacillota</taxon>
        <taxon>Bacilli</taxon>
        <taxon>Bacillales</taxon>
        <taxon>Bacillaceae</taxon>
        <taxon>Lentibacillus</taxon>
    </lineage>
</organism>
<keyword evidence="1" id="KW-1133">Transmembrane helix</keyword>
<name>A0ABN0Z3S6_9BACI</name>
<dbReference type="PANTHER" id="PTHR36435">
    <property type="entry name" value="SLR1288 PROTEIN"/>
    <property type="match status" value="1"/>
</dbReference>
<feature type="transmembrane region" description="Helical" evidence="1">
    <location>
        <begin position="175"/>
        <end position="191"/>
    </location>
</feature>
<gene>
    <name evidence="3" type="ORF">GCM10008983_05690</name>
</gene>
<dbReference type="InterPro" id="IPR052710">
    <property type="entry name" value="CAAX_protease"/>
</dbReference>
<dbReference type="RefSeq" id="WP_343751050.1">
    <property type="nucleotide sequence ID" value="NZ_BAAADM010000011.1"/>
</dbReference>
<feature type="transmembrane region" description="Helical" evidence="1">
    <location>
        <begin position="151"/>
        <end position="169"/>
    </location>
</feature>
<feature type="transmembrane region" description="Helical" evidence="1">
    <location>
        <begin position="120"/>
        <end position="139"/>
    </location>
</feature>
<evidence type="ECO:0000256" key="1">
    <source>
        <dbReference type="SAM" id="Phobius"/>
    </source>
</evidence>
<dbReference type="Proteomes" id="UP001501459">
    <property type="component" value="Unassembled WGS sequence"/>
</dbReference>
<accession>A0ABN0Z3S6</accession>
<keyword evidence="3" id="KW-0645">Protease</keyword>
<protein>
    <submittedName>
        <fullName evidence="3">CPBP family intramembrane metalloprotease</fullName>
    </submittedName>
</protein>
<dbReference type="PANTHER" id="PTHR36435:SF6">
    <property type="entry name" value="ABORTIVE INFECTION PROTEIN"/>
    <property type="match status" value="1"/>
</dbReference>
<sequence>MAKRYWYVILTYIIMQFSGLLFVPLLWVLTPLSRYDATIYWSVISFLIGLVVVLWLLRPDMKQNNSSQAAGVGRIILWSAAGLVMAYISNSMASSIERVLFGVDPTSQNTEMIMDITRSVPVFAAITTIIAPILEEIVFRKIIFGELYKRMNFFIAAVLSALIFSVIHMELAHTLVYASMGFVFAFVYVKTKRIIVPIIVHMAMNSISVLVLTFGADYIENKLKQLEDMQTILFPF</sequence>
<feature type="transmembrane region" description="Helical" evidence="1">
    <location>
        <begin position="39"/>
        <end position="57"/>
    </location>
</feature>
<dbReference type="GO" id="GO:0008237">
    <property type="term" value="F:metallopeptidase activity"/>
    <property type="evidence" value="ECO:0007669"/>
    <property type="project" value="UniProtKB-KW"/>
</dbReference>
<keyword evidence="1" id="KW-0812">Transmembrane</keyword>
<dbReference type="EMBL" id="BAAADM010000011">
    <property type="protein sequence ID" value="GAA0431980.1"/>
    <property type="molecule type" value="Genomic_DNA"/>
</dbReference>
<proteinExistence type="predicted"/>
<evidence type="ECO:0000313" key="4">
    <source>
        <dbReference type="Proteomes" id="UP001501459"/>
    </source>
</evidence>
<keyword evidence="3" id="KW-0482">Metalloprotease</keyword>
<feature type="domain" description="CAAX prenyl protease 2/Lysostaphin resistance protein A-like" evidence="2">
    <location>
        <begin position="120"/>
        <end position="206"/>
    </location>
</feature>
<keyword evidence="1" id="KW-0472">Membrane</keyword>
<keyword evidence="3" id="KW-0378">Hydrolase</keyword>
<keyword evidence="4" id="KW-1185">Reference proteome</keyword>
<comment type="caution">
    <text evidence="3">The sequence shown here is derived from an EMBL/GenBank/DDBJ whole genome shotgun (WGS) entry which is preliminary data.</text>
</comment>
<dbReference type="Pfam" id="PF02517">
    <property type="entry name" value="Rce1-like"/>
    <property type="match status" value="1"/>
</dbReference>
<reference evidence="3 4" key="1">
    <citation type="journal article" date="2019" name="Int. J. Syst. Evol. Microbiol.">
        <title>The Global Catalogue of Microorganisms (GCM) 10K type strain sequencing project: providing services to taxonomists for standard genome sequencing and annotation.</title>
        <authorList>
            <consortium name="The Broad Institute Genomics Platform"/>
            <consortium name="The Broad Institute Genome Sequencing Center for Infectious Disease"/>
            <person name="Wu L."/>
            <person name="Ma J."/>
        </authorList>
    </citation>
    <scope>NUCLEOTIDE SEQUENCE [LARGE SCALE GENOMIC DNA]</scope>
    <source>
        <strain evidence="3 4">JCM 12149</strain>
    </source>
</reference>
<feature type="transmembrane region" description="Helical" evidence="1">
    <location>
        <begin position="198"/>
        <end position="219"/>
    </location>
</feature>
<dbReference type="InterPro" id="IPR003675">
    <property type="entry name" value="Rce1/LyrA-like_dom"/>
</dbReference>
<evidence type="ECO:0000259" key="2">
    <source>
        <dbReference type="Pfam" id="PF02517"/>
    </source>
</evidence>
<evidence type="ECO:0000313" key="3">
    <source>
        <dbReference type="EMBL" id="GAA0431980.1"/>
    </source>
</evidence>
<feature type="transmembrane region" description="Helical" evidence="1">
    <location>
        <begin position="7"/>
        <end position="27"/>
    </location>
</feature>
<feature type="transmembrane region" description="Helical" evidence="1">
    <location>
        <begin position="69"/>
        <end position="88"/>
    </location>
</feature>